<keyword evidence="2" id="KW-1185">Reference proteome</keyword>
<reference evidence="1" key="2">
    <citation type="journal article" date="2022" name="New Phytol.">
        <title>Evolutionary transition to the ectomycorrhizal habit in the genomes of a hyperdiverse lineage of mushroom-forming fungi.</title>
        <authorList>
            <person name="Looney B."/>
            <person name="Miyauchi S."/>
            <person name="Morin E."/>
            <person name="Drula E."/>
            <person name="Courty P.E."/>
            <person name="Kohler A."/>
            <person name="Kuo A."/>
            <person name="LaButti K."/>
            <person name="Pangilinan J."/>
            <person name="Lipzen A."/>
            <person name="Riley R."/>
            <person name="Andreopoulos W."/>
            <person name="He G."/>
            <person name="Johnson J."/>
            <person name="Nolan M."/>
            <person name="Tritt A."/>
            <person name="Barry K.W."/>
            <person name="Grigoriev I.V."/>
            <person name="Nagy L.G."/>
            <person name="Hibbett D."/>
            <person name="Henrissat B."/>
            <person name="Matheny P.B."/>
            <person name="Labbe J."/>
            <person name="Martin F.M."/>
        </authorList>
    </citation>
    <scope>NUCLEOTIDE SEQUENCE</scope>
    <source>
        <strain evidence="1">HHB10654</strain>
    </source>
</reference>
<dbReference type="EMBL" id="MU277198">
    <property type="protein sequence ID" value="KAI0064506.1"/>
    <property type="molecule type" value="Genomic_DNA"/>
</dbReference>
<evidence type="ECO:0000313" key="2">
    <source>
        <dbReference type="Proteomes" id="UP000814140"/>
    </source>
</evidence>
<organism evidence="1 2">
    <name type="scientific">Artomyces pyxidatus</name>
    <dbReference type="NCBI Taxonomy" id="48021"/>
    <lineage>
        <taxon>Eukaryota</taxon>
        <taxon>Fungi</taxon>
        <taxon>Dikarya</taxon>
        <taxon>Basidiomycota</taxon>
        <taxon>Agaricomycotina</taxon>
        <taxon>Agaricomycetes</taxon>
        <taxon>Russulales</taxon>
        <taxon>Auriscalpiaceae</taxon>
        <taxon>Artomyces</taxon>
    </lineage>
</organism>
<sequence>MPCIPPYRSSYVRRYHPYPRVHPSQRESYGLVTPVIAPSVVSRPSIPPEGDDRQSAGGWLPVDLPPSTESDSAAGRDSPTAAGGRVVLPIVAISIMLLLAVSKAAFCQFTSHC</sequence>
<comment type="caution">
    <text evidence="1">The sequence shown here is derived from an EMBL/GenBank/DDBJ whole genome shotgun (WGS) entry which is preliminary data.</text>
</comment>
<accession>A0ACB8T901</accession>
<evidence type="ECO:0000313" key="1">
    <source>
        <dbReference type="EMBL" id="KAI0064506.1"/>
    </source>
</evidence>
<proteinExistence type="predicted"/>
<protein>
    <submittedName>
        <fullName evidence="1">Uncharacterized protein</fullName>
    </submittedName>
</protein>
<dbReference type="Proteomes" id="UP000814140">
    <property type="component" value="Unassembled WGS sequence"/>
</dbReference>
<name>A0ACB8T901_9AGAM</name>
<gene>
    <name evidence="1" type="ORF">BV25DRAFT_248373</name>
</gene>
<reference evidence="1" key="1">
    <citation type="submission" date="2021-03" db="EMBL/GenBank/DDBJ databases">
        <authorList>
            <consortium name="DOE Joint Genome Institute"/>
            <person name="Ahrendt S."/>
            <person name="Looney B.P."/>
            <person name="Miyauchi S."/>
            <person name="Morin E."/>
            <person name="Drula E."/>
            <person name="Courty P.E."/>
            <person name="Chicoki N."/>
            <person name="Fauchery L."/>
            <person name="Kohler A."/>
            <person name="Kuo A."/>
            <person name="Labutti K."/>
            <person name="Pangilinan J."/>
            <person name="Lipzen A."/>
            <person name="Riley R."/>
            <person name="Andreopoulos W."/>
            <person name="He G."/>
            <person name="Johnson J."/>
            <person name="Barry K.W."/>
            <person name="Grigoriev I.V."/>
            <person name="Nagy L."/>
            <person name="Hibbett D."/>
            <person name="Henrissat B."/>
            <person name="Matheny P.B."/>
            <person name="Labbe J."/>
            <person name="Martin F."/>
        </authorList>
    </citation>
    <scope>NUCLEOTIDE SEQUENCE</scope>
    <source>
        <strain evidence="1">HHB10654</strain>
    </source>
</reference>